<proteinExistence type="predicted"/>
<keyword evidence="1" id="KW-1133">Transmembrane helix</keyword>
<sequence length="138" mass="16020">MSLIRKTVLAGTLAATALVTTAVTATPAAARDYHRGGDDTAAVAIGAGVIGLALGAIIASSNNDHDRYRDRYYDRGYAYGPAYTSGWYYRDGYYWDRDGRRHSRAEYGRRHRDYRHHNARRDRDYDRHYDRRDWRRDR</sequence>
<dbReference type="EMBL" id="JTDI01000002">
    <property type="protein sequence ID" value="KHK92588.1"/>
    <property type="molecule type" value="Genomic_DNA"/>
</dbReference>
<evidence type="ECO:0000313" key="3">
    <source>
        <dbReference type="EMBL" id="KHK92588.1"/>
    </source>
</evidence>
<accession>A0A0B1ZTY2</accession>
<keyword evidence="1" id="KW-0472">Membrane</keyword>
<comment type="caution">
    <text evidence="3">The sequence shown here is derived from an EMBL/GenBank/DDBJ whole genome shotgun (WGS) entry which is preliminary data.</text>
</comment>
<dbReference type="AlphaFoldDB" id="A0A0B1ZTY2"/>
<name>A0A0B1ZTY2_9SPHN</name>
<dbReference type="PROSITE" id="PS51318">
    <property type="entry name" value="TAT"/>
    <property type="match status" value="1"/>
</dbReference>
<dbReference type="InterPro" id="IPR006311">
    <property type="entry name" value="TAT_signal"/>
</dbReference>
<keyword evidence="4" id="KW-1185">Reference proteome</keyword>
<evidence type="ECO:0000256" key="2">
    <source>
        <dbReference type="SAM" id="SignalP"/>
    </source>
</evidence>
<evidence type="ECO:0000313" key="4">
    <source>
        <dbReference type="Proteomes" id="UP000031057"/>
    </source>
</evidence>
<organism evidence="3 4">
    <name type="scientific">Novosphingobium malaysiense</name>
    <dbReference type="NCBI Taxonomy" id="1348853"/>
    <lineage>
        <taxon>Bacteria</taxon>
        <taxon>Pseudomonadati</taxon>
        <taxon>Pseudomonadota</taxon>
        <taxon>Alphaproteobacteria</taxon>
        <taxon>Sphingomonadales</taxon>
        <taxon>Sphingomonadaceae</taxon>
        <taxon>Novosphingobium</taxon>
    </lineage>
</organism>
<reference evidence="3 4" key="1">
    <citation type="submission" date="2014-10" db="EMBL/GenBank/DDBJ databases">
        <title>Genome sequence of Novosphingobium malaysiense MUSC 273(T).</title>
        <authorList>
            <person name="Lee L.-H."/>
        </authorList>
    </citation>
    <scope>NUCLEOTIDE SEQUENCE [LARGE SCALE GENOMIC DNA]</scope>
    <source>
        <strain evidence="3 4">MUSC 273</strain>
    </source>
</reference>
<protein>
    <submittedName>
        <fullName evidence="3">Uncharacterized protein</fullName>
    </submittedName>
</protein>
<keyword evidence="2" id="KW-0732">Signal</keyword>
<keyword evidence="1" id="KW-0812">Transmembrane</keyword>
<dbReference type="Proteomes" id="UP000031057">
    <property type="component" value="Unassembled WGS sequence"/>
</dbReference>
<feature type="transmembrane region" description="Helical" evidence="1">
    <location>
        <begin position="40"/>
        <end position="59"/>
    </location>
</feature>
<feature type="signal peptide" evidence="2">
    <location>
        <begin position="1"/>
        <end position="25"/>
    </location>
</feature>
<evidence type="ECO:0000256" key="1">
    <source>
        <dbReference type="SAM" id="Phobius"/>
    </source>
</evidence>
<feature type="chain" id="PRO_5002069194" evidence="2">
    <location>
        <begin position="26"/>
        <end position="138"/>
    </location>
</feature>
<dbReference type="RefSeq" id="WP_039281168.1">
    <property type="nucleotide sequence ID" value="NZ_JTDI01000002.1"/>
</dbReference>
<gene>
    <name evidence="3" type="ORF">LK12_07405</name>
</gene>